<keyword evidence="4" id="KW-0464">Manganese</keyword>
<reference evidence="6 7" key="1">
    <citation type="journal article" date="2021" name="ISME Commun">
        <title>Automated analysis of genomic sequences facilitates high-throughput and comprehensive description of bacteria.</title>
        <authorList>
            <person name="Hitch T.C.A."/>
        </authorList>
    </citation>
    <scope>NUCLEOTIDE SEQUENCE [LARGE SCALE GENOMIC DNA]</scope>
    <source>
        <strain evidence="6 7">Sanger_31</strain>
    </source>
</reference>
<sequence>MFDKNISEETRSNIAKRRGNNIKTLFGLPYKPDIDGEDFVVLGVPYDTSVTNRTGCRFGPRAIRNAYGAGRLSYEQDNSYKVANLKGMDMGDIGVVLGYVEETMELIRESVRKVLDAGAVPIVLGGDHLIAYAELKAYSEKYGKVAMVHFDTHEDTWDYGDRIKYNHGTPFRNAIEDDILDTEHSIQVGIRSGGDTYRIKYAQDHGMKVITARELHKIGIKETCRRIKEQVGDAKVFITFDIDFLDPVYAPGTGTPMPGGFSTYEACEIIRNGLAGLDIVGFDLVEVMENYDPAGITAINAVAILKQFVILLSKKKAEQE</sequence>
<comment type="similarity">
    <text evidence="1">Belongs to the arginase family. Agmatinase subfamily.</text>
</comment>
<evidence type="ECO:0000256" key="4">
    <source>
        <dbReference type="PIRSR" id="PIRSR036979-1"/>
    </source>
</evidence>
<comment type="caution">
    <text evidence="6">The sequence shown here is derived from an EMBL/GenBank/DDBJ whole genome shotgun (WGS) entry which is preliminary data.</text>
</comment>
<evidence type="ECO:0000313" key="7">
    <source>
        <dbReference type="Proteomes" id="UP001208131"/>
    </source>
</evidence>
<comment type="cofactor">
    <cofactor evidence="4">
        <name>Mn(2+)</name>
        <dbReference type="ChEBI" id="CHEBI:29035"/>
    </cofactor>
    <text evidence="4">Binds 2 manganese ions per subunit.</text>
</comment>
<keyword evidence="7" id="KW-1185">Reference proteome</keyword>
<keyword evidence="3 5" id="KW-0378">Hydrolase</keyword>
<dbReference type="AlphaFoldDB" id="A0AAE3IG07"/>
<evidence type="ECO:0000256" key="5">
    <source>
        <dbReference type="RuleBase" id="RU003684"/>
    </source>
</evidence>
<dbReference type="InterPro" id="IPR023696">
    <property type="entry name" value="Ureohydrolase_dom_sf"/>
</dbReference>
<dbReference type="GO" id="GO:0008783">
    <property type="term" value="F:agmatinase activity"/>
    <property type="evidence" value="ECO:0007669"/>
    <property type="project" value="UniProtKB-EC"/>
</dbReference>
<gene>
    <name evidence="6" type="primary">speB</name>
    <name evidence="6" type="ORF">OCV57_04215</name>
</gene>
<dbReference type="GO" id="GO:0033389">
    <property type="term" value="P:putrescine biosynthetic process from arginine, via agmatine"/>
    <property type="evidence" value="ECO:0007669"/>
    <property type="project" value="TreeGrafter"/>
</dbReference>
<dbReference type="CDD" id="cd11592">
    <property type="entry name" value="Agmatinase_PAH"/>
    <property type="match status" value="1"/>
</dbReference>
<dbReference type="InterPro" id="IPR005925">
    <property type="entry name" value="Agmatinase-rel"/>
</dbReference>
<dbReference type="EMBL" id="JAOQJZ010000003">
    <property type="protein sequence ID" value="MCU6705130.1"/>
    <property type="molecule type" value="Genomic_DNA"/>
</dbReference>
<evidence type="ECO:0000256" key="3">
    <source>
        <dbReference type="ARBA" id="ARBA00022801"/>
    </source>
</evidence>
<dbReference type="PIRSF" id="PIRSF036979">
    <property type="entry name" value="Arginase"/>
    <property type="match status" value="1"/>
</dbReference>
<dbReference type="Pfam" id="PF00491">
    <property type="entry name" value="Arginase"/>
    <property type="match status" value="1"/>
</dbReference>
<dbReference type="PANTHER" id="PTHR11358:SF26">
    <property type="entry name" value="GUANIDINO ACID HYDROLASE, MITOCHONDRIAL"/>
    <property type="match status" value="1"/>
</dbReference>
<feature type="binding site" evidence="4">
    <location>
        <position position="243"/>
    </location>
    <ligand>
        <name>Mn(2+)</name>
        <dbReference type="ChEBI" id="CHEBI:29035"/>
        <label>1</label>
    </ligand>
</feature>
<dbReference type="InterPro" id="IPR006035">
    <property type="entry name" value="Ureohydrolase"/>
</dbReference>
<dbReference type="GO" id="GO:0046872">
    <property type="term" value="F:metal ion binding"/>
    <property type="evidence" value="ECO:0007669"/>
    <property type="project" value="UniProtKB-KW"/>
</dbReference>
<dbReference type="EC" id="3.5.3.11" evidence="6"/>
<dbReference type="PROSITE" id="PS51409">
    <property type="entry name" value="ARGINASE_2"/>
    <property type="match status" value="1"/>
</dbReference>
<feature type="binding site" evidence="4">
    <location>
        <position position="151"/>
    </location>
    <ligand>
        <name>Mn(2+)</name>
        <dbReference type="ChEBI" id="CHEBI:29035"/>
        <label>1</label>
    </ligand>
</feature>
<accession>A0AAE3IG07</accession>
<proteinExistence type="inferred from homology"/>
<dbReference type="RefSeq" id="WP_267300547.1">
    <property type="nucleotide sequence ID" value="NZ_JAOQJZ010000003.1"/>
</dbReference>
<dbReference type="NCBIfam" id="TIGR01230">
    <property type="entry name" value="agmatinase"/>
    <property type="match status" value="1"/>
</dbReference>
<evidence type="ECO:0000256" key="2">
    <source>
        <dbReference type="ARBA" id="ARBA00022723"/>
    </source>
</evidence>
<protein>
    <submittedName>
        <fullName evidence="6">Agmatinase</fullName>
        <ecNumber evidence="6">3.5.3.11</ecNumber>
    </submittedName>
</protein>
<organism evidence="6 7">
    <name type="scientific">Hominimerdicola aceti</name>
    <dbReference type="NCBI Taxonomy" id="2981726"/>
    <lineage>
        <taxon>Bacteria</taxon>
        <taxon>Bacillati</taxon>
        <taxon>Bacillota</taxon>
        <taxon>Clostridia</taxon>
        <taxon>Eubacteriales</taxon>
        <taxon>Oscillospiraceae</taxon>
        <taxon>Hominimerdicola</taxon>
    </lineage>
</organism>
<feature type="binding site" evidence="4">
    <location>
        <position position="153"/>
    </location>
    <ligand>
        <name>Mn(2+)</name>
        <dbReference type="ChEBI" id="CHEBI:29035"/>
        <label>1</label>
    </ligand>
</feature>
<feature type="binding site" evidence="4">
    <location>
        <position position="128"/>
    </location>
    <ligand>
        <name>Mn(2+)</name>
        <dbReference type="ChEBI" id="CHEBI:29035"/>
        <label>1</label>
    </ligand>
</feature>
<dbReference type="SUPFAM" id="SSF52768">
    <property type="entry name" value="Arginase/deacetylase"/>
    <property type="match status" value="1"/>
</dbReference>
<dbReference type="Proteomes" id="UP001208131">
    <property type="component" value="Unassembled WGS sequence"/>
</dbReference>
<evidence type="ECO:0000313" key="6">
    <source>
        <dbReference type="EMBL" id="MCU6705130.1"/>
    </source>
</evidence>
<dbReference type="PROSITE" id="PS01053">
    <property type="entry name" value="ARGINASE_1"/>
    <property type="match status" value="1"/>
</dbReference>
<dbReference type="InterPro" id="IPR020855">
    <property type="entry name" value="Ureohydrolase_Mn_BS"/>
</dbReference>
<keyword evidence="2 4" id="KW-0479">Metal-binding</keyword>
<dbReference type="PANTHER" id="PTHR11358">
    <property type="entry name" value="ARGINASE/AGMATINASE"/>
    <property type="match status" value="1"/>
</dbReference>
<evidence type="ECO:0000256" key="1">
    <source>
        <dbReference type="ARBA" id="ARBA00009227"/>
    </source>
</evidence>
<feature type="binding site" evidence="4">
    <location>
        <position position="155"/>
    </location>
    <ligand>
        <name>Mn(2+)</name>
        <dbReference type="ChEBI" id="CHEBI:29035"/>
        <label>1</label>
    </ligand>
</feature>
<name>A0AAE3IG07_9FIRM</name>
<feature type="binding site" evidence="4">
    <location>
        <position position="241"/>
    </location>
    <ligand>
        <name>Mn(2+)</name>
        <dbReference type="ChEBI" id="CHEBI:29035"/>
        <label>1</label>
    </ligand>
</feature>
<dbReference type="Gene3D" id="3.40.800.10">
    <property type="entry name" value="Ureohydrolase domain"/>
    <property type="match status" value="1"/>
</dbReference>